<evidence type="ECO:0000313" key="2">
    <source>
        <dbReference type="Proteomes" id="UP000228510"/>
    </source>
</evidence>
<dbReference type="EMBL" id="PFAT01000041">
    <property type="protein sequence ID" value="PIR92120.1"/>
    <property type="molecule type" value="Genomic_DNA"/>
</dbReference>
<gene>
    <name evidence="1" type="ORF">COU01_03285</name>
</gene>
<dbReference type="AlphaFoldDB" id="A0A2H0V169"/>
<dbReference type="Proteomes" id="UP000228510">
    <property type="component" value="Unassembled WGS sequence"/>
</dbReference>
<comment type="caution">
    <text evidence="1">The sequence shown here is derived from an EMBL/GenBank/DDBJ whole genome shotgun (WGS) entry which is preliminary data.</text>
</comment>
<dbReference type="InterPro" id="IPR026350">
    <property type="entry name" value="GxxExxY"/>
</dbReference>
<organism evidence="1 2">
    <name type="scientific">Candidatus Falkowbacteria bacterium CG10_big_fil_rev_8_21_14_0_10_44_15</name>
    <dbReference type="NCBI Taxonomy" id="1974569"/>
    <lineage>
        <taxon>Bacteria</taxon>
        <taxon>Candidatus Falkowiibacteriota</taxon>
    </lineage>
</organism>
<name>A0A2H0V169_9BACT</name>
<dbReference type="Pfam" id="PF13366">
    <property type="entry name" value="PDDEXK_3"/>
    <property type="match status" value="1"/>
</dbReference>
<evidence type="ECO:0000313" key="1">
    <source>
        <dbReference type="EMBL" id="PIR92120.1"/>
    </source>
</evidence>
<proteinExistence type="predicted"/>
<accession>A0A2H0V169</accession>
<protein>
    <submittedName>
        <fullName evidence="1">GxxExxY protein</fullName>
    </submittedName>
</protein>
<dbReference type="NCBIfam" id="TIGR04256">
    <property type="entry name" value="GxxExxY"/>
    <property type="match status" value="1"/>
</dbReference>
<reference evidence="2" key="1">
    <citation type="submission" date="2017-09" db="EMBL/GenBank/DDBJ databases">
        <title>Depth-based differentiation of microbial function through sediment-hosted aquifers and enrichment of novel symbionts in the deep terrestrial subsurface.</title>
        <authorList>
            <person name="Probst A.J."/>
            <person name="Ladd B."/>
            <person name="Jarett J.K."/>
            <person name="Geller-Mcgrath D.E."/>
            <person name="Sieber C.M.K."/>
            <person name="Emerson J.B."/>
            <person name="Anantharaman K."/>
            <person name="Thomas B.C."/>
            <person name="Malmstrom R."/>
            <person name="Stieglmeier M."/>
            <person name="Klingl A."/>
            <person name="Woyke T."/>
            <person name="Ryan C.M."/>
            <person name="Banfield J.F."/>
        </authorList>
    </citation>
    <scope>NUCLEOTIDE SEQUENCE [LARGE SCALE GENOMIC DNA]</scope>
</reference>
<sequence>MFEEQKNKVIYPELSYRIIGTLFEVYNELGAGYKEKYYERAVVKSLTNKKIIFLSQVPYKIRFQGEIIGINYLDFLIENKIILELKKGDYFSKHNIDQVNAYLKVTGLKLAILAQFTSQGVRFIRLLNMGLA</sequence>